<evidence type="ECO:0000259" key="3">
    <source>
        <dbReference type="PROSITE" id="PS50102"/>
    </source>
</evidence>
<reference evidence="4" key="1">
    <citation type="journal article" date="2023" name="GigaByte">
        <title>Genome assembly of the bearded iris, Iris pallida Lam.</title>
        <authorList>
            <person name="Bruccoleri R.E."/>
            <person name="Oakeley E.J."/>
            <person name="Faust A.M.E."/>
            <person name="Altorfer M."/>
            <person name="Dessus-Babus S."/>
            <person name="Burckhardt D."/>
            <person name="Oertli M."/>
            <person name="Naumann U."/>
            <person name="Petersen F."/>
            <person name="Wong J."/>
        </authorList>
    </citation>
    <scope>NUCLEOTIDE SEQUENCE</scope>
    <source>
        <strain evidence="4">GSM-AAB239-AS_SAM_17_03QT</strain>
    </source>
</reference>
<dbReference type="EMBL" id="JANAVB010013400">
    <property type="protein sequence ID" value="KAJ6835390.1"/>
    <property type="molecule type" value="Genomic_DNA"/>
</dbReference>
<keyword evidence="5" id="KW-1185">Reference proteome</keyword>
<dbReference type="CDD" id="cd21608">
    <property type="entry name" value="RRM2_NsCP33_like"/>
    <property type="match status" value="1"/>
</dbReference>
<reference evidence="4" key="2">
    <citation type="submission" date="2023-04" db="EMBL/GenBank/DDBJ databases">
        <authorList>
            <person name="Bruccoleri R.E."/>
            <person name="Oakeley E.J."/>
            <person name="Faust A.-M."/>
            <person name="Dessus-Babus S."/>
            <person name="Altorfer M."/>
            <person name="Burckhardt D."/>
            <person name="Oertli M."/>
            <person name="Naumann U."/>
            <person name="Petersen F."/>
            <person name="Wong J."/>
        </authorList>
    </citation>
    <scope>NUCLEOTIDE SEQUENCE</scope>
    <source>
        <strain evidence="4">GSM-AAB239-AS_SAM_17_03QT</strain>
        <tissue evidence="4">Leaf</tissue>
    </source>
</reference>
<dbReference type="InterPro" id="IPR012677">
    <property type="entry name" value="Nucleotide-bd_a/b_plait_sf"/>
</dbReference>
<dbReference type="SUPFAM" id="SSF54928">
    <property type="entry name" value="RNA-binding domain, RBD"/>
    <property type="match status" value="1"/>
</dbReference>
<dbReference type="PANTHER" id="PTHR48027">
    <property type="entry name" value="HETEROGENEOUS NUCLEAR RIBONUCLEOPROTEIN 87F-RELATED"/>
    <property type="match status" value="1"/>
</dbReference>
<evidence type="ECO:0000313" key="5">
    <source>
        <dbReference type="Proteomes" id="UP001140949"/>
    </source>
</evidence>
<comment type="caution">
    <text evidence="4">The sequence shown here is derived from an EMBL/GenBank/DDBJ whole genome shotgun (WGS) entry which is preliminary data.</text>
</comment>
<feature type="domain" description="RRM" evidence="3">
    <location>
        <begin position="31"/>
        <end position="109"/>
    </location>
</feature>
<dbReference type="FunFam" id="3.30.70.330:FF:000571">
    <property type="entry name" value="Glycine-rich RNA-binding protein 3 mitochondrial"/>
    <property type="match status" value="1"/>
</dbReference>
<organism evidence="4 5">
    <name type="scientific">Iris pallida</name>
    <name type="common">Sweet iris</name>
    <dbReference type="NCBI Taxonomy" id="29817"/>
    <lineage>
        <taxon>Eukaryota</taxon>
        <taxon>Viridiplantae</taxon>
        <taxon>Streptophyta</taxon>
        <taxon>Embryophyta</taxon>
        <taxon>Tracheophyta</taxon>
        <taxon>Spermatophyta</taxon>
        <taxon>Magnoliopsida</taxon>
        <taxon>Liliopsida</taxon>
        <taxon>Asparagales</taxon>
        <taxon>Iridaceae</taxon>
        <taxon>Iridoideae</taxon>
        <taxon>Irideae</taxon>
        <taxon>Iris</taxon>
    </lineage>
</organism>
<dbReference type="InterPro" id="IPR000504">
    <property type="entry name" value="RRM_dom"/>
</dbReference>
<dbReference type="InterPro" id="IPR048289">
    <property type="entry name" value="RRM2_NsCP33-like"/>
</dbReference>
<dbReference type="InterPro" id="IPR052462">
    <property type="entry name" value="SLIRP/GR-RBP-like"/>
</dbReference>
<dbReference type="GO" id="GO:0003723">
    <property type="term" value="F:RNA binding"/>
    <property type="evidence" value="ECO:0007669"/>
    <property type="project" value="UniProtKB-UniRule"/>
</dbReference>
<proteinExistence type="predicted"/>
<dbReference type="Proteomes" id="UP001140949">
    <property type="component" value="Unassembled WGS sequence"/>
</dbReference>
<accession>A0AAX6H2Z4</accession>
<dbReference type="Gene3D" id="3.30.70.330">
    <property type="match status" value="1"/>
</dbReference>
<gene>
    <name evidence="4" type="ORF">M6B38_331190</name>
</gene>
<evidence type="ECO:0000256" key="1">
    <source>
        <dbReference type="ARBA" id="ARBA00022884"/>
    </source>
</evidence>
<sequence>MALANRLGNLFKQSVHSSPFVYQAVRCMSSSKLFVGGLSYSTDDQNLKEAFASFGEVIESKVINDKETGRSRGFGFVSFTSGEEASAAISAMDGKDLHGRVVRVNYATERTGGFRGGGGGYGGDGGYGDGG</sequence>
<dbReference type="AlphaFoldDB" id="A0AAX6H2Z4"/>
<dbReference type="Pfam" id="PF00076">
    <property type="entry name" value="RRM_1"/>
    <property type="match status" value="1"/>
</dbReference>
<dbReference type="SMART" id="SM00360">
    <property type="entry name" value="RRM"/>
    <property type="match status" value="1"/>
</dbReference>
<protein>
    <submittedName>
        <fullName evidence="4">Glycine-rich RNA-binding protein</fullName>
    </submittedName>
</protein>
<name>A0AAX6H2Z4_IRIPA</name>
<dbReference type="InterPro" id="IPR035979">
    <property type="entry name" value="RBD_domain_sf"/>
</dbReference>
<keyword evidence="1 2" id="KW-0694">RNA-binding</keyword>
<evidence type="ECO:0000313" key="4">
    <source>
        <dbReference type="EMBL" id="KAJ6835390.1"/>
    </source>
</evidence>
<dbReference type="PROSITE" id="PS50102">
    <property type="entry name" value="RRM"/>
    <property type="match status" value="1"/>
</dbReference>
<evidence type="ECO:0000256" key="2">
    <source>
        <dbReference type="PROSITE-ProRule" id="PRU00176"/>
    </source>
</evidence>